<keyword evidence="2" id="KW-0732">Signal</keyword>
<accession>A0A438G0T9</accession>
<reference evidence="4 5" key="1">
    <citation type="journal article" date="2018" name="PLoS Genet.">
        <title>Population sequencing reveals clonal diversity and ancestral inbreeding in the grapevine cultivar Chardonnay.</title>
        <authorList>
            <person name="Roach M.J."/>
            <person name="Johnson D.L."/>
            <person name="Bohlmann J."/>
            <person name="van Vuuren H.J."/>
            <person name="Jones S.J."/>
            <person name="Pretorius I.S."/>
            <person name="Schmidt S.A."/>
            <person name="Borneman A.R."/>
        </authorList>
    </citation>
    <scope>NUCLEOTIDE SEQUENCE [LARGE SCALE GENOMIC DNA]</scope>
    <source>
        <strain evidence="5">cv. Chardonnay</strain>
        <tissue evidence="4">Leaf</tissue>
    </source>
</reference>
<dbReference type="Proteomes" id="UP000288805">
    <property type="component" value="Unassembled WGS sequence"/>
</dbReference>
<name>A0A438G0T9_VITVI</name>
<evidence type="ECO:0000256" key="2">
    <source>
        <dbReference type="ARBA" id="ARBA00022729"/>
    </source>
</evidence>
<evidence type="ECO:0000313" key="4">
    <source>
        <dbReference type="EMBL" id="RVW65833.1"/>
    </source>
</evidence>
<dbReference type="Gene3D" id="3.40.50.200">
    <property type="entry name" value="Peptidase S8/S53 domain"/>
    <property type="match status" value="2"/>
</dbReference>
<dbReference type="InterPro" id="IPR045051">
    <property type="entry name" value="SBT"/>
</dbReference>
<evidence type="ECO:0000313" key="5">
    <source>
        <dbReference type="Proteomes" id="UP000288805"/>
    </source>
</evidence>
<proteinExistence type="inferred from homology"/>
<evidence type="ECO:0000256" key="1">
    <source>
        <dbReference type="ARBA" id="ARBA00011073"/>
    </source>
</evidence>
<sequence length="254" mass="27116">MARGVLILNSAGNSGPGAYSVGSIAPWMVSVAASTIDRRFINKVVLGNGKTLVGASISSFTSNGTKVPLIHGKDATSTCDDNTAKTSRLQQGGFLLQFHQVRPDLTAPGVHILAAYSPVASPSGEAADKSFHPDWSPSVIQSALMTTAWPLNPTTNPDGVLAYGSGHVDPIKATDPGLVYEALKDDYITMLCSMGYGEHKLRLISRDNSTCPKNSKGFPKDLNYPSMTVKVVPKEPFKVLQERLQILGVKIVFM</sequence>
<organism evidence="4 5">
    <name type="scientific">Vitis vinifera</name>
    <name type="common">Grape</name>
    <dbReference type="NCBI Taxonomy" id="29760"/>
    <lineage>
        <taxon>Eukaryota</taxon>
        <taxon>Viridiplantae</taxon>
        <taxon>Streptophyta</taxon>
        <taxon>Embryophyta</taxon>
        <taxon>Tracheophyta</taxon>
        <taxon>Spermatophyta</taxon>
        <taxon>Magnoliopsida</taxon>
        <taxon>eudicotyledons</taxon>
        <taxon>Gunneridae</taxon>
        <taxon>Pentapetalae</taxon>
        <taxon>rosids</taxon>
        <taxon>Vitales</taxon>
        <taxon>Vitaceae</taxon>
        <taxon>Viteae</taxon>
        <taxon>Vitis</taxon>
    </lineage>
</organism>
<evidence type="ECO:0000256" key="3">
    <source>
        <dbReference type="PROSITE-ProRule" id="PRU01240"/>
    </source>
</evidence>
<dbReference type="GO" id="GO:0004252">
    <property type="term" value="F:serine-type endopeptidase activity"/>
    <property type="evidence" value="ECO:0007669"/>
    <property type="project" value="InterPro"/>
</dbReference>
<keyword evidence="4" id="KW-0645">Protease</keyword>
<dbReference type="GO" id="GO:0006508">
    <property type="term" value="P:proteolysis"/>
    <property type="evidence" value="ECO:0007669"/>
    <property type="project" value="UniProtKB-KW"/>
</dbReference>
<protein>
    <submittedName>
        <fullName evidence="4">Subtilisin-like protease SBT4.10</fullName>
    </submittedName>
</protein>
<dbReference type="PANTHER" id="PTHR10795">
    <property type="entry name" value="PROPROTEIN CONVERTASE SUBTILISIN/KEXIN"/>
    <property type="match status" value="1"/>
</dbReference>
<dbReference type="InterPro" id="IPR036852">
    <property type="entry name" value="Peptidase_S8/S53_dom_sf"/>
</dbReference>
<comment type="caution">
    <text evidence="4">The sequence shown here is derived from an EMBL/GenBank/DDBJ whole genome shotgun (WGS) entry which is preliminary data.</text>
</comment>
<dbReference type="EMBL" id="QGNW01000684">
    <property type="protein sequence ID" value="RVW65833.1"/>
    <property type="molecule type" value="Genomic_DNA"/>
</dbReference>
<dbReference type="SUPFAM" id="SSF52743">
    <property type="entry name" value="Subtilisin-like"/>
    <property type="match status" value="1"/>
</dbReference>
<comment type="caution">
    <text evidence="3">Lacks conserved residue(s) required for the propagation of feature annotation.</text>
</comment>
<keyword evidence="4" id="KW-0378">Hydrolase</keyword>
<gene>
    <name evidence="4" type="primary">SBT4.10</name>
    <name evidence="4" type="ORF">CK203_007524</name>
</gene>
<dbReference type="Gene3D" id="2.60.40.2310">
    <property type="match status" value="1"/>
</dbReference>
<dbReference type="PROSITE" id="PS51892">
    <property type="entry name" value="SUBTILASE"/>
    <property type="match status" value="1"/>
</dbReference>
<comment type="similarity">
    <text evidence="1 3">Belongs to the peptidase S8 family.</text>
</comment>
<dbReference type="Gene3D" id="3.50.30.30">
    <property type="match status" value="1"/>
</dbReference>
<dbReference type="AlphaFoldDB" id="A0A438G0T9"/>